<sequence length="453" mass="51158">MQQPMSKLGILPNYTIDIDITHNPYHFDLVDLFKMAARINKKRQFLFVSTVLGKHLAVRPQVPLLTGSLLAIMYHQHLTGQDVDATPAIVRALKEGTELENVQNAMDGYLKLDETTLFIGFAETATALGHAVFNTFQSNAMYIHTTREVLPDFEPFVTFEEEHSHATSHRIYTEQSEAFMQAQRIVLIDDELTTGNTVINIIDTLRKKFPSVKHYAVLAILDWRSEQQQIVFQQLEQDWGITIDFLAIICGHFNCQGTPSLTSSQPEIAVQDAQEITILPIQQSMEQKPYRSIAENGLVNKQPYLTATGRFMLTSAQHFKQKEALQAVGRQLTSLRTDGPALVVGTGEFMYVPMQIASYLGSDVYVQSTTRSPIYCTDEKGYTITEKLAFDSLENNGVTNYLYNVQSRPYSELFLMVERIANKKVVAQAVEALQSISNANIYVICMHEWEVAQ</sequence>
<comment type="caution">
    <text evidence="3">The sequence shown here is derived from an EMBL/GenBank/DDBJ whole genome shotgun (WGS) entry which is preliminary data.</text>
</comment>
<dbReference type="STRING" id="33935.ADM90_13850"/>
<feature type="domain" description="Orotate phosphoribosyltransferase-like" evidence="2">
    <location>
        <begin position="32"/>
        <end position="251"/>
    </location>
</feature>
<feature type="domain" description="TRSP" evidence="1">
    <location>
        <begin position="308"/>
        <end position="432"/>
    </location>
</feature>
<name>A0A0N0CVM3_9BACI</name>
<dbReference type="CDD" id="cd06223">
    <property type="entry name" value="PRTases_typeI"/>
    <property type="match status" value="1"/>
</dbReference>
<dbReference type="InterPro" id="IPR029057">
    <property type="entry name" value="PRTase-like"/>
</dbReference>
<dbReference type="EMBL" id="LGCI01000008">
    <property type="protein sequence ID" value="KOY81975.1"/>
    <property type="molecule type" value="Genomic_DNA"/>
</dbReference>
<dbReference type="InterPro" id="IPR041688">
    <property type="entry name" value="PRTase_2"/>
</dbReference>
<evidence type="ECO:0008006" key="5">
    <source>
        <dbReference type="Google" id="ProtNLM"/>
    </source>
</evidence>
<evidence type="ECO:0000259" key="1">
    <source>
        <dbReference type="Pfam" id="PF12500"/>
    </source>
</evidence>
<dbReference type="OrthoDB" id="56827at2"/>
<dbReference type="RefSeq" id="WP_053995543.1">
    <property type="nucleotide sequence ID" value="NZ_CP065643.1"/>
</dbReference>
<dbReference type="Proteomes" id="UP000037977">
    <property type="component" value="Unassembled WGS sequence"/>
</dbReference>
<dbReference type="PIRSF" id="PIRSF020967">
    <property type="entry name" value="UCP020967"/>
    <property type="match status" value="1"/>
</dbReference>
<keyword evidence="4" id="KW-1185">Reference proteome</keyword>
<gene>
    <name evidence="3" type="ORF">ADM90_13850</name>
</gene>
<dbReference type="Pfam" id="PF12500">
    <property type="entry name" value="TRSP"/>
    <property type="match status" value="1"/>
</dbReference>
<evidence type="ECO:0000259" key="2">
    <source>
        <dbReference type="Pfam" id="PF15609"/>
    </source>
</evidence>
<dbReference type="Gene3D" id="3.40.50.2020">
    <property type="match status" value="1"/>
</dbReference>
<dbReference type="AlphaFoldDB" id="A0A0N0CVM3"/>
<dbReference type="Pfam" id="PF15609">
    <property type="entry name" value="PRTase_2"/>
    <property type="match status" value="1"/>
</dbReference>
<dbReference type="InterPro" id="IPR022537">
    <property type="entry name" value="TRSP_dom"/>
</dbReference>
<protein>
    <recommendedName>
        <fullName evidence="5">Adenine/guanine phosphoribosyltransferase</fullName>
    </recommendedName>
</protein>
<dbReference type="InterPro" id="IPR011214">
    <property type="entry name" value="UCP020967"/>
</dbReference>
<proteinExistence type="predicted"/>
<dbReference type="PATRIC" id="fig|33935.3.peg.3630"/>
<reference evidence="3 4" key="1">
    <citation type="submission" date="2015-07" db="EMBL/GenBank/DDBJ databases">
        <title>Genome sequencing project for genomic taxonomy and phylogenomics of Bacillus-like bacteria.</title>
        <authorList>
            <person name="Liu B."/>
            <person name="Wang J."/>
            <person name="Zhu Y."/>
            <person name="Liu G."/>
            <person name="Chen Q."/>
            <person name="Chen Z."/>
            <person name="Che J."/>
            <person name="Ge C."/>
            <person name="Shi H."/>
            <person name="Pan Z."/>
            <person name="Liu X."/>
        </authorList>
    </citation>
    <scope>NUCLEOTIDE SEQUENCE [LARGE SCALE GENOMIC DNA]</scope>
    <source>
        <strain evidence="3 4">DSM 54</strain>
    </source>
</reference>
<accession>A0A0N0CVM3</accession>
<dbReference type="SUPFAM" id="SSF53271">
    <property type="entry name" value="PRTase-like"/>
    <property type="match status" value="1"/>
</dbReference>
<dbReference type="InterPro" id="IPR000836">
    <property type="entry name" value="PRTase_dom"/>
</dbReference>
<organism evidence="3 4">
    <name type="scientific">Lysinibacillus macroides</name>
    <dbReference type="NCBI Taxonomy" id="33935"/>
    <lineage>
        <taxon>Bacteria</taxon>
        <taxon>Bacillati</taxon>
        <taxon>Bacillota</taxon>
        <taxon>Bacilli</taxon>
        <taxon>Bacillales</taxon>
        <taxon>Bacillaceae</taxon>
        <taxon>Lysinibacillus</taxon>
    </lineage>
</organism>
<evidence type="ECO:0000313" key="3">
    <source>
        <dbReference type="EMBL" id="KOY81975.1"/>
    </source>
</evidence>
<evidence type="ECO:0000313" key="4">
    <source>
        <dbReference type="Proteomes" id="UP000037977"/>
    </source>
</evidence>